<sequence length="136" mass="14520">MSLVPVSLGTLKMASLQSRTLGASAKGRGLENVSPEVLGTRPVLTCVFATGPWVPPCQECHPLPAVAVEILSAFSRLSLGTNLCPTKPCEPSHPHPNNKNLSFLPLHSLSALSVFFSGHKFCVAFTLSWDRACFSC</sequence>
<dbReference type="EMBL" id="JABVXQ010000010">
    <property type="protein sequence ID" value="KAF6088349.1"/>
    <property type="molecule type" value="Genomic_DNA"/>
</dbReference>
<organism evidence="1 2">
    <name type="scientific">Phyllostomus discolor</name>
    <name type="common">pale spear-nosed bat</name>
    <dbReference type="NCBI Taxonomy" id="89673"/>
    <lineage>
        <taxon>Eukaryota</taxon>
        <taxon>Metazoa</taxon>
        <taxon>Chordata</taxon>
        <taxon>Craniata</taxon>
        <taxon>Vertebrata</taxon>
        <taxon>Euteleostomi</taxon>
        <taxon>Mammalia</taxon>
        <taxon>Eutheria</taxon>
        <taxon>Laurasiatheria</taxon>
        <taxon>Chiroptera</taxon>
        <taxon>Yangochiroptera</taxon>
        <taxon>Phyllostomidae</taxon>
        <taxon>Phyllostominae</taxon>
        <taxon>Phyllostomus</taxon>
    </lineage>
</organism>
<reference evidence="1 2" key="1">
    <citation type="journal article" date="2020" name="Nature">
        <title>Six reference-quality genomes reveal evolution of bat adaptations.</title>
        <authorList>
            <person name="Jebb D."/>
            <person name="Huang Z."/>
            <person name="Pippel M."/>
            <person name="Hughes G.M."/>
            <person name="Lavrichenko K."/>
            <person name="Devanna P."/>
            <person name="Winkler S."/>
            <person name="Jermiin L.S."/>
            <person name="Skirmuntt E.C."/>
            <person name="Katzourakis A."/>
            <person name="Burkitt-Gray L."/>
            <person name="Ray D.A."/>
            <person name="Sullivan K.A.M."/>
            <person name="Roscito J.G."/>
            <person name="Kirilenko B.M."/>
            <person name="Davalos L.M."/>
            <person name="Corthals A.P."/>
            <person name="Power M.L."/>
            <person name="Jones G."/>
            <person name="Ransome R.D."/>
            <person name="Dechmann D.K.N."/>
            <person name="Locatelli A.G."/>
            <person name="Puechmaille S.J."/>
            <person name="Fedrigo O."/>
            <person name="Jarvis E.D."/>
            <person name="Hiller M."/>
            <person name="Vernes S.C."/>
            <person name="Myers E.W."/>
            <person name="Teeling E.C."/>
        </authorList>
    </citation>
    <scope>NUCLEOTIDE SEQUENCE [LARGE SCALE GENOMIC DNA]</scope>
    <source>
        <strain evidence="1">Bat1K_MPI-CBG_1</strain>
    </source>
</reference>
<evidence type="ECO:0000313" key="2">
    <source>
        <dbReference type="Proteomes" id="UP000664940"/>
    </source>
</evidence>
<dbReference type="Proteomes" id="UP000664940">
    <property type="component" value="Unassembled WGS sequence"/>
</dbReference>
<gene>
    <name evidence="1" type="ORF">HJG60_008196</name>
</gene>
<protein>
    <submittedName>
        <fullName evidence="1">Uncharacterized protein</fullName>
    </submittedName>
</protein>
<comment type="caution">
    <text evidence="1">The sequence shown here is derived from an EMBL/GenBank/DDBJ whole genome shotgun (WGS) entry which is preliminary data.</text>
</comment>
<dbReference type="AlphaFoldDB" id="A0A833Z953"/>
<accession>A0A833Z953</accession>
<evidence type="ECO:0000313" key="1">
    <source>
        <dbReference type="EMBL" id="KAF6088349.1"/>
    </source>
</evidence>
<name>A0A833Z953_9CHIR</name>
<proteinExistence type="predicted"/>